<protein>
    <recommendedName>
        <fullName evidence="2">Low molecular weight protein antigen 6 PH domain-containing protein</fullName>
    </recommendedName>
</protein>
<keyword evidence="1" id="KW-1133">Transmembrane helix</keyword>
<accession>A0A558DKX4</accession>
<organism evidence="3 4">
    <name type="scientific">Amycolatopsis rhizosphaerae</name>
    <dbReference type="NCBI Taxonomy" id="2053003"/>
    <lineage>
        <taxon>Bacteria</taxon>
        <taxon>Bacillati</taxon>
        <taxon>Actinomycetota</taxon>
        <taxon>Actinomycetes</taxon>
        <taxon>Pseudonocardiales</taxon>
        <taxon>Pseudonocardiaceae</taxon>
        <taxon>Amycolatopsis</taxon>
    </lineage>
</organism>
<keyword evidence="4" id="KW-1185">Reference proteome</keyword>
<comment type="caution">
    <text evidence="3">The sequence shown here is derived from an EMBL/GenBank/DDBJ whole genome shotgun (WGS) entry which is preliminary data.</text>
</comment>
<keyword evidence="1" id="KW-0812">Transmembrane</keyword>
<proteinExistence type="predicted"/>
<reference evidence="3 4" key="1">
    <citation type="submission" date="2019-07" db="EMBL/GenBank/DDBJ databases">
        <authorList>
            <person name="Duangmal K."/>
            <person name="Teo W.F.A."/>
        </authorList>
    </citation>
    <scope>NUCLEOTIDE SEQUENCE [LARGE SCALE GENOMIC DNA]</scope>
    <source>
        <strain evidence="3 4">TBRC 6029</strain>
    </source>
</reference>
<keyword evidence="1" id="KW-0472">Membrane</keyword>
<gene>
    <name evidence="3" type="ORF">FNH05_02460</name>
</gene>
<evidence type="ECO:0000256" key="1">
    <source>
        <dbReference type="SAM" id="Phobius"/>
    </source>
</evidence>
<name>A0A558DKX4_9PSEU</name>
<feature type="transmembrane region" description="Helical" evidence="1">
    <location>
        <begin position="21"/>
        <end position="42"/>
    </location>
</feature>
<dbReference type="Proteomes" id="UP000320011">
    <property type="component" value="Unassembled WGS sequence"/>
</dbReference>
<feature type="domain" description="Low molecular weight protein antigen 6 PH" evidence="2">
    <location>
        <begin position="79"/>
        <end position="135"/>
    </location>
</feature>
<evidence type="ECO:0000313" key="4">
    <source>
        <dbReference type="Proteomes" id="UP000320011"/>
    </source>
</evidence>
<dbReference type="AlphaFoldDB" id="A0A558DKX4"/>
<reference evidence="3 4" key="2">
    <citation type="submission" date="2019-08" db="EMBL/GenBank/DDBJ databases">
        <title>Amycolatopsis acidicola sp. nov., isolated from peat swamp forest soil.</title>
        <authorList>
            <person name="Srisuk N."/>
        </authorList>
    </citation>
    <scope>NUCLEOTIDE SEQUENCE [LARGE SCALE GENOMIC DNA]</scope>
    <source>
        <strain evidence="3 4">TBRC 6029</strain>
    </source>
</reference>
<dbReference type="InterPro" id="IPR019692">
    <property type="entry name" value="CFP-6_PH"/>
</dbReference>
<evidence type="ECO:0000259" key="2">
    <source>
        <dbReference type="Pfam" id="PF10756"/>
    </source>
</evidence>
<dbReference type="OrthoDB" id="5194605at2"/>
<feature type="transmembrane region" description="Helical" evidence="1">
    <location>
        <begin position="54"/>
        <end position="77"/>
    </location>
</feature>
<dbReference type="Pfam" id="PF10756">
    <property type="entry name" value="bPH_6"/>
    <property type="match status" value="1"/>
</dbReference>
<dbReference type="EMBL" id="VJWX01000011">
    <property type="protein sequence ID" value="TVT61644.1"/>
    <property type="molecule type" value="Genomic_DNA"/>
</dbReference>
<evidence type="ECO:0000313" key="3">
    <source>
        <dbReference type="EMBL" id="TVT61644.1"/>
    </source>
</evidence>
<sequence length="171" mass="19190">MPIMLGVEEMTIRLGGPSRRRIRWSFGGFTVVWGGLWIAAAVSALRHGTLAQTLILTAVFLAVWLPAALFITLLAAGNTRIGPAGLRLRGAFTRGFIAWDEVAEIKDRFHQGRRGGWWTVEAHLANGRVRRLPGFYCEGPTPDRYSRPKRDGDFDAQLTEVRRRLRHRQGA</sequence>